<dbReference type="Pfam" id="PF01638">
    <property type="entry name" value="HxlR"/>
    <property type="match status" value="1"/>
</dbReference>
<evidence type="ECO:0000313" key="5">
    <source>
        <dbReference type="EMBL" id="MBW8483798.1"/>
    </source>
</evidence>
<evidence type="ECO:0000256" key="3">
    <source>
        <dbReference type="ARBA" id="ARBA00023163"/>
    </source>
</evidence>
<keyword evidence="6" id="KW-1185">Reference proteome</keyword>
<keyword evidence="1" id="KW-0805">Transcription regulation</keyword>
<gene>
    <name evidence="5" type="ORF">K1Y72_15530</name>
</gene>
<dbReference type="InterPro" id="IPR036390">
    <property type="entry name" value="WH_DNA-bd_sf"/>
</dbReference>
<dbReference type="PANTHER" id="PTHR33204">
    <property type="entry name" value="TRANSCRIPTIONAL REGULATOR, MARR FAMILY"/>
    <property type="match status" value="1"/>
</dbReference>
<reference evidence="5 6" key="1">
    <citation type="submission" date="2021-07" db="EMBL/GenBank/DDBJ databases">
        <title>Actinomadura sp. PM05-2 isolated from lichen.</title>
        <authorList>
            <person name="Somphong A."/>
            <person name="Phongsopitanun W."/>
            <person name="Tanasupawat S."/>
            <person name="Peongsungnone V."/>
        </authorList>
    </citation>
    <scope>NUCLEOTIDE SEQUENCE [LARGE SCALE GENOMIC DNA]</scope>
    <source>
        <strain evidence="5 6">PM05-2</strain>
    </source>
</reference>
<sequence>MPKDAHPRHCSIAGTLDLVGERWSLLALREIARGVRRFDGIAYHTGASRDILTARLRKLEAVGIVRRERYQEHPDRYEYHLTPEGAELNDVLLVLGRWGDRHLNPGAPPVRFRHACGEQLEAEVVCAHCGRPAREGLTILDEQPAAT</sequence>
<dbReference type="PANTHER" id="PTHR33204:SF18">
    <property type="entry name" value="TRANSCRIPTIONAL REGULATORY PROTEIN"/>
    <property type="match status" value="1"/>
</dbReference>
<keyword evidence="2" id="KW-0238">DNA-binding</keyword>
<evidence type="ECO:0000259" key="4">
    <source>
        <dbReference type="PROSITE" id="PS51118"/>
    </source>
</evidence>
<proteinExistence type="predicted"/>
<accession>A0ABS7FTS2</accession>
<dbReference type="Proteomes" id="UP000774570">
    <property type="component" value="Unassembled WGS sequence"/>
</dbReference>
<evidence type="ECO:0000256" key="1">
    <source>
        <dbReference type="ARBA" id="ARBA00023015"/>
    </source>
</evidence>
<keyword evidence="3" id="KW-0804">Transcription</keyword>
<organism evidence="5 6">
    <name type="scientific">Actinomadura parmotrematis</name>
    <dbReference type="NCBI Taxonomy" id="2864039"/>
    <lineage>
        <taxon>Bacteria</taxon>
        <taxon>Bacillati</taxon>
        <taxon>Actinomycetota</taxon>
        <taxon>Actinomycetes</taxon>
        <taxon>Streptosporangiales</taxon>
        <taxon>Thermomonosporaceae</taxon>
        <taxon>Actinomadura</taxon>
    </lineage>
</organism>
<feature type="domain" description="HTH hxlR-type" evidence="4">
    <location>
        <begin position="10"/>
        <end position="107"/>
    </location>
</feature>
<name>A0ABS7FTS2_9ACTN</name>
<dbReference type="PROSITE" id="PS51118">
    <property type="entry name" value="HTH_HXLR"/>
    <property type="match status" value="1"/>
</dbReference>
<dbReference type="EMBL" id="JAIBOA010000009">
    <property type="protein sequence ID" value="MBW8483798.1"/>
    <property type="molecule type" value="Genomic_DNA"/>
</dbReference>
<comment type="caution">
    <text evidence="5">The sequence shown here is derived from an EMBL/GenBank/DDBJ whole genome shotgun (WGS) entry which is preliminary data.</text>
</comment>
<dbReference type="Gene3D" id="1.10.10.10">
    <property type="entry name" value="Winged helix-like DNA-binding domain superfamily/Winged helix DNA-binding domain"/>
    <property type="match status" value="1"/>
</dbReference>
<evidence type="ECO:0000313" key="6">
    <source>
        <dbReference type="Proteomes" id="UP000774570"/>
    </source>
</evidence>
<evidence type="ECO:0000256" key="2">
    <source>
        <dbReference type="ARBA" id="ARBA00023125"/>
    </source>
</evidence>
<dbReference type="RefSeq" id="WP_220167037.1">
    <property type="nucleotide sequence ID" value="NZ_JAIBOA010000009.1"/>
</dbReference>
<dbReference type="InterPro" id="IPR002577">
    <property type="entry name" value="HTH_HxlR"/>
</dbReference>
<protein>
    <submittedName>
        <fullName evidence="5">Helix-turn-helix transcriptional regulator</fullName>
    </submittedName>
</protein>
<dbReference type="InterPro" id="IPR036388">
    <property type="entry name" value="WH-like_DNA-bd_sf"/>
</dbReference>
<dbReference type="SUPFAM" id="SSF46785">
    <property type="entry name" value="Winged helix' DNA-binding domain"/>
    <property type="match status" value="1"/>
</dbReference>